<gene>
    <name evidence="1" type="ORF">GCM10011611_02350</name>
</gene>
<dbReference type="AlphaFoldDB" id="A0A8J2YP16"/>
<dbReference type="InterPro" id="IPR016024">
    <property type="entry name" value="ARM-type_fold"/>
</dbReference>
<evidence type="ECO:0000313" key="2">
    <source>
        <dbReference type="Proteomes" id="UP000646365"/>
    </source>
</evidence>
<organism evidence="1 2">
    <name type="scientific">Aliidongia dinghuensis</name>
    <dbReference type="NCBI Taxonomy" id="1867774"/>
    <lineage>
        <taxon>Bacteria</taxon>
        <taxon>Pseudomonadati</taxon>
        <taxon>Pseudomonadota</taxon>
        <taxon>Alphaproteobacteria</taxon>
        <taxon>Rhodospirillales</taxon>
        <taxon>Dongiaceae</taxon>
        <taxon>Aliidongia</taxon>
    </lineage>
</organism>
<dbReference type="RefSeq" id="WP_189041572.1">
    <property type="nucleotide sequence ID" value="NZ_BMJQ01000001.1"/>
</dbReference>
<comment type="caution">
    <text evidence="1">The sequence shown here is derived from an EMBL/GenBank/DDBJ whole genome shotgun (WGS) entry which is preliminary data.</text>
</comment>
<sequence length="574" mass="63483">MKKPDEVAAKLGEAYVDQSVRPEKVSEALEALAECGGSRDLPVVLAFVWGTVRFPRRSGTGEIGAAAVMRRLASRLRIADRPRRRHSSSLDVEAVALDCAVRLLRRIPPYAVPELDRVSRSATGSIGAFQDGAKQWHWTAAPRPEDVPTGPARSALLGLLSANANGWTREAAVAELAKCSDGDEIPFLLWRMADWVEPVRLRAEAAVVDRLKPALGSRFAAALHLVRRLEGMRRVDLAEIVSRIHALLLDEPDRPSLNAALRSDDRYVRREACRVLDRGREVPNREIRRIVGSDRDAVVRGWLLGWEVRLRDVDAEAAQTLRRRLLTDPSSGIRAQALLAVADLDIDERTDALLRALFDPAAMVRHIARFHLKQDGHQADFVDAYRAILDSGKGPLVVAVAGFGETAKRVEWVRLLLFLEGPAGLARVALKAMAQLDGDAAQHVFLECLADPRDGVCRQAYRLLRRRLDNVDADRLSELWRRAPSDVSRVVLAKAMLRLPPWTALGVLLEATSAGAEPRPEIISALEAWRPEHRKHYAPDRLSDVARARLHDAVRSVGGKLPLAVTARLETLLS</sequence>
<dbReference type="Proteomes" id="UP000646365">
    <property type="component" value="Unassembled WGS sequence"/>
</dbReference>
<proteinExistence type="predicted"/>
<dbReference type="SUPFAM" id="SSF48371">
    <property type="entry name" value="ARM repeat"/>
    <property type="match status" value="1"/>
</dbReference>
<dbReference type="InterPro" id="IPR011989">
    <property type="entry name" value="ARM-like"/>
</dbReference>
<protein>
    <recommendedName>
        <fullName evidence="3">HEAT repeat domain-containing protein</fullName>
    </recommendedName>
</protein>
<dbReference type="Gene3D" id="1.25.10.10">
    <property type="entry name" value="Leucine-rich Repeat Variant"/>
    <property type="match status" value="1"/>
</dbReference>
<reference evidence="1" key="1">
    <citation type="journal article" date="2014" name="Int. J. Syst. Evol. Microbiol.">
        <title>Complete genome sequence of Corynebacterium casei LMG S-19264T (=DSM 44701T), isolated from a smear-ripened cheese.</title>
        <authorList>
            <consortium name="US DOE Joint Genome Institute (JGI-PGF)"/>
            <person name="Walter F."/>
            <person name="Albersmeier A."/>
            <person name="Kalinowski J."/>
            <person name="Ruckert C."/>
        </authorList>
    </citation>
    <scope>NUCLEOTIDE SEQUENCE</scope>
    <source>
        <strain evidence="1">CGMCC 1.15725</strain>
    </source>
</reference>
<evidence type="ECO:0008006" key="3">
    <source>
        <dbReference type="Google" id="ProtNLM"/>
    </source>
</evidence>
<keyword evidence="2" id="KW-1185">Reference proteome</keyword>
<name>A0A8J2YP16_9PROT</name>
<dbReference type="EMBL" id="BMJQ01000001">
    <property type="protein sequence ID" value="GGF00258.1"/>
    <property type="molecule type" value="Genomic_DNA"/>
</dbReference>
<accession>A0A8J2YP16</accession>
<reference evidence="1" key="2">
    <citation type="submission" date="2020-09" db="EMBL/GenBank/DDBJ databases">
        <authorList>
            <person name="Sun Q."/>
            <person name="Zhou Y."/>
        </authorList>
    </citation>
    <scope>NUCLEOTIDE SEQUENCE</scope>
    <source>
        <strain evidence="1">CGMCC 1.15725</strain>
    </source>
</reference>
<evidence type="ECO:0000313" key="1">
    <source>
        <dbReference type="EMBL" id="GGF00258.1"/>
    </source>
</evidence>